<keyword evidence="1 3" id="KW-0732">Signal</keyword>
<sequence length="272" mass="29115">MSRRAGARGWALRSLAVLALSAVWITPMHAAAEPSVAEASTHCPVHYLPLDESSGDRAADVTGGRTGTLHNGAEFVEGRVGNAVSLDGVDDHVSTTGVNLRTDTSFSVSAWVYLEEKPGQQTAVSLDGDRTSKFRLGQVMDGEHRLGSWVFEMPESDTDGALFTTKAVSTWESETDTWVHLVGVYDASANRIWLYVNGTRVGDGTVRNTWNADGGLQIGRGKANGAAEEFWPGKVDDVRLYVSSLSDEDVADLYRSYPDSAGPVSGSISASF</sequence>
<accession>A0A542DP18</accession>
<evidence type="ECO:0000256" key="2">
    <source>
        <dbReference type="ARBA" id="ARBA00023157"/>
    </source>
</evidence>
<dbReference type="EMBL" id="VFML01000001">
    <property type="protein sequence ID" value="TQJ04838.1"/>
    <property type="molecule type" value="Genomic_DNA"/>
</dbReference>
<dbReference type="InterPro" id="IPR013320">
    <property type="entry name" value="ConA-like_dom_sf"/>
</dbReference>
<keyword evidence="2" id="KW-1015">Disulfide bond</keyword>
<gene>
    <name evidence="5" type="ORF">FB471_4647</name>
</gene>
<evidence type="ECO:0000256" key="3">
    <source>
        <dbReference type="SAM" id="SignalP"/>
    </source>
</evidence>
<dbReference type="InterPro" id="IPR006558">
    <property type="entry name" value="LamG-like"/>
</dbReference>
<feature type="domain" description="LamG-like jellyroll fold" evidence="4">
    <location>
        <begin position="104"/>
        <end position="248"/>
    </location>
</feature>
<organism evidence="5 6">
    <name type="scientific">Amycolatopsis cihanbeyliensis</name>
    <dbReference type="NCBI Taxonomy" id="1128664"/>
    <lineage>
        <taxon>Bacteria</taxon>
        <taxon>Bacillati</taxon>
        <taxon>Actinomycetota</taxon>
        <taxon>Actinomycetes</taxon>
        <taxon>Pseudonocardiales</taxon>
        <taxon>Pseudonocardiaceae</taxon>
        <taxon>Amycolatopsis</taxon>
    </lineage>
</organism>
<dbReference type="AlphaFoldDB" id="A0A542DP18"/>
<dbReference type="Proteomes" id="UP000320876">
    <property type="component" value="Unassembled WGS sequence"/>
</dbReference>
<keyword evidence="5" id="KW-0430">Lectin</keyword>
<comment type="caution">
    <text evidence="5">The sequence shown here is derived from an EMBL/GenBank/DDBJ whole genome shotgun (WGS) entry which is preliminary data.</text>
</comment>
<reference evidence="5 6" key="1">
    <citation type="submission" date="2019-06" db="EMBL/GenBank/DDBJ databases">
        <title>Sequencing the genomes of 1000 actinobacteria strains.</title>
        <authorList>
            <person name="Klenk H.-P."/>
        </authorList>
    </citation>
    <scope>NUCLEOTIDE SEQUENCE [LARGE SCALE GENOMIC DNA]</scope>
    <source>
        <strain evidence="5 6">DSM 45679</strain>
    </source>
</reference>
<dbReference type="SMART" id="SM00560">
    <property type="entry name" value="LamGL"/>
    <property type="match status" value="1"/>
</dbReference>
<protein>
    <submittedName>
        <fullName evidence="5">Concanavalin A-like lectin/glucanase superfamily protein</fullName>
    </submittedName>
</protein>
<feature type="signal peptide" evidence="3">
    <location>
        <begin position="1"/>
        <end position="30"/>
    </location>
</feature>
<dbReference type="Pfam" id="PF13385">
    <property type="entry name" value="Laminin_G_3"/>
    <property type="match status" value="1"/>
</dbReference>
<name>A0A542DP18_AMYCI</name>
<evidence type="ECO:0000313" key="5">
    <source>
        <dbReference type="EMBL" id="TQJ04838.1"/>
    </source>
</evidence>
<keyword evidence="6" id="KW-1185">Reference proteome</keyword>
<evidence type="ECO:0000259" key="4">
    <source>
        <dbReference type="SMART" id="SM00560"/>
    </source>
</evidence>
<dbReference type="GO" id="GO:0030246">
    <property type="term" value="F:carbohydrate binding"/>
    <property type="evidence" value="ECO:0007669"/>
    <property type="project" value="UniProtKB-KW"/>
</dbReference>
<dbReference type="OrthoDB" id="324838at2"/>
<dbReference type="Gene3D" id="2.60.120.200">
    <property type="match status" value="1"/>
</dbReference>
<feature type="chain" id="PRO_5038534851" evidence="3">
    <location>
        <begin position="31"/>
        <end position="272"/>
    </location>
</feature>
<evidence type="ECO:0000313" key="6">
    <source>
        <dbReference type="Proteomes" id="UP000320876"/>
    </source>
</evidence>
<dbReference type="SUPFAM" id="SSF49899">
    <property type="entry name" value="Concanavalin A-like lectins/glucanases"/>
    <property type="match status" value="1"/>
</dbReference>
<proteinExistence type="predicted"/>
<evidence type="ECO:0000256" key="1">
    <source>
        <dbReference type="ARBA" id="ARBA00022729"/>
    </source>
</evidence>